<proteinExistence type="predicted"/>
<dbReference type="AlphaFoldDB" id="A0A2H9T3F5"/>
<dbReference type="InterPro" id="IPR000477">
    <property type="entry name" value="RT_dom"/>
</dbReference>
<dbReference type="Pfam" id="PF00078">
    <property type="entry name" value="RVT_1"/>
    <property type="match status" value="1"/>
</dbReference>
<dbReference type="PROSITE" id="PS50878">
    <property type="entry name" value="RT_POL"/>
    <property type="match status" value="1"/>
</dbReference>
<comment type="caution">
    <text evidence="2">The sequence shown here is derived from an EMBL/GenBank/DDBJ whole genome shotgun (WGS) entry which is preliminary data.</text>
</comment>
<protein>
    <recommendedName>
        <fullName evidence="1">Reverse transcriptase domain-containing protein</fullName>
    </recommendedName>
</protein>
<dbReference type="InterPro" id="IPR043502">
    <property type="entry name" value="DNA/RNA_pol_sf"/>
</dbReference>
<gene>
    <name evidence="2" type="ORF">CI610_03355</name>
</gene>
<dbReference type="PANTHER" id="PTHR33332">
    <property type="entry name" value="REVERSE TRANSCRIPTASE DOMAIN-CONTAINING PROTEIN"/>
    <property type="match status" value="1"/>
</dbReference>
<dbReference type="CDD" id="cd01650">
    <property type="entry name" value="RT_nLTR_like"/>
    <property type="match status" value="1"/>
</dbReference>
<sequence>MVIVGDINVDFLTISHNHILNQIMLEMDLTNVINEPTRHGLTRHSLLDPILLSDNSRCTDSHVIKIDRNISDHDGCVVFLSIPISLSRNYTRQVWSYKNADFNKLNNLINTFDWETFFQNFDSVDIASVRFTEQFLSYASECIPKKSVVIRPQDKLWMNSELRKAMRLRDRLRKVFKRVKSISNLTKYKQQRNKVNNMKKHARELFYDKVGDIIDKLDTSNPKSYWRLVRKLYKQSESLEVIPPLTNPDSGNIELGDIEKANILNNYFCSISTINDREVPLPNFNLRTNSFLDSVVVRSDEVCDILKILKLGKASGHDTISHHMLKFTANSICKPLSILFNMSFNQKSFPEIWKKGVVLPLFKKGDRHLVSNYRPITLLSCIGKVFERVVFKHIYNYFHENSLFYEKQSGFMSCHSTVHQLIEIYHNICCSLEEKKHACLIFCDISKAFDRVWHKGLLIKLEAYGIRGDLLEWLKNYISDRQQQVIVKNVYSNTGYTTAGVPQGSVLGPLLFLIYINDIVDNMNSISRLFADDTSLMYSSSSLLDIQRSLNNDLQKLNKWSQDWLTKFNPQKTDVLLITNSKNIPPLNLTFGEETLKLVGNHRHLGVTFSSDAKWSLHIAEIIKTCMKKVSVLRKFKFLLSRKTLLRIYRVFVLPVLEYACEVWDGCSLADVNKLEQVQLEAARIITGMPSFSSKQSLYKESQLQPLSERRKFRKLSMMYKLHNDLTPSYFSNLLPPRVGERNSYNVRNKENYTVPNFRLSTSYESFIPSSVRLWNNLPIDVREQPSISRFKSKIENNRDILPIYYLTGNRKLNVLHTRLRHVCSSLNYDLYRVNIINDTTCACGNECENVYHYFFDCILYRRERETLFDNLSRYCNVTLNVILWGSPKLSDEQNGYIFQYVQNFIKSSNRF</sequence>
<dbReference type="EMBL" id="NSIT01000412">
    <property type="protein sequence ID" value="PJE77717.1"/>
    <property type="molecule type" value="Genomic_DNA"/>
</dbReference>
<reference evidence="2" key="1">
    <citation type="journal article" date="2017" name="Appl. Environ. Microbiol.">
        <title>Molecular characterization of an Endozoicomonas-like organism causing infection in king scallop Pecten maximus L.</title>
        <authorList>
            <person name="Cano I."/>
            <person name="van Aerle R."/>
            <person name="Ross S."/>
            <person name="Verner-Jeffreys D.W."/>
            <person name="Paley R.K."/>
            <person name="Rimmer G."/>
            <person name="Ryder D."/>
            <person name="Hooper P."/>
            <person name="Stone D."/>
            <person name="Feist S.W."/>
        </authorList>
    </citation>
    <scope>NUCLEOTIDE SEQUENCE</scope>
</reference>
<evidence type="ECO:0000259" key="1">
    <source>
        <dbReference type="PROSITE" id="PS50878"/>
    </source>
</evidence>
<accession>A0A2H9T3F5</accession>
<organism evidence="2">
    <name type="scientific">invertebrate metagenome</name>
    <dbReference type="NCBI Taxonomy" id="1711999"/>
    <lineage>
        <taxon>unclassified sequences</taxon>
        <taxon>metagenomes</taxon>
        <taxon>organismal metagenomes</taxon>
    </lineage>
</organism>
<evidence type="ECO:0000313" key="2">
    <source>
        <dbReference type="EMBL" id="PJE77717.1"/>
    </source>
</evidence>
<dbReference type="SUPFAM" id="SSF56672">
    <property type="entry name" value="DNA/RNA polymerases"/>
    <property type="match status" value="1"/>
</dbReference>
<name>A0A2H9T3F5_9ZZZZ</name>
<feature type="domain" description="Reverse transcriptase" evidence="1">
    <location>
        <begin position="342"/>
        <end position="603"/>
    </location>
</feature>